<comment type="caution">
    <text evidence="1">The sequence shown here is derived from an EMBL/GenBank/DDBJ whole genome shotgun (WGS) entry which is preliminary data.</text>
</comment>
<dbReference type="EMBL" id="JAULSN010000001">
    <property type="protein sequence ID" value="KAK3383869.1"/>
    <property type="molecule type" value="Genomic_DNA"/>
</dbReference>
<protein>
    <submittedName>
        <fullName evidence="1">Uncharacterized protein</fullName>
    </submittedName>
</protein>
<dbReference type="AlphaFoldDB" id="A0AAE0NLU4"/>
<reference evidence="1" key="2">
    <citation type="submission" date="2023-06" db="EMBL/GenBank/DDBJ databases">
        <authorList>
            <consortium name="Lawrence Berkeley National Laboratory"/>
            <person name="Haridas S."/>
            <person name="Hensen N."/>
            <person name="Bonometti L."/>
            <person name="Westerberg I."/>
            <person name="Brannstrom I.O."/>
            <person name="Guillou S."/>
            <person name="Cros-Aarteil S."/>
            <person name="Calhoun S."/>
            <person name="Kuo A."/>
            <person name="Mondo S."/>
            <person name="Pangilinan J."/>
            <person name="Riley R."/>
            <person name="Labutti K."/>
            <person name="Andreopoulos B."/>
            <person name="Lipzen A."/>
            <person name="Chen C."/>
            <person name="Yanf M."/>
            <person name="Daum C."/>
            <person name="Ng V."/>
            <person name="Clum A."/>
            <person name="Steindorff A."/>
            <person name="Ohm R."/>
            <person name="Martin F."/>
            <person name="Silar P."/>
            <person name="Natvig D."/>
            <person name="Lalanne C."/>
            <person name="Gautier V."/>
            <person name="Ament-Velasquez S.L."/>
            <person name="Kruys A."/>
            <person name="Hutchinson M.I."/>
            <person name="Powell A.J."/>
            <person name="Barry K."/>
            <person name="Miller A.N."/>
            <person name="Grigoriev I.V."/>
            <person name="Debuchy R."/>
            <person name="Gladieux P."/>
            <person name="Thoren M.H."/>
            <person name="Johannesson H."/>
        </authorList>
    </citation>
    <scope>NUCLEOTIDE SEQUENCE</scope>
    <source>
        <strain evidence="1">CBS 958.72</strain>
    </source>
</reference>
<evidence type="ECO:0000313" key="2">
    <source>
        <dbReference type="Proteomes" id="UP001287356"/>
    </source>
</evidence>
<name>A0AAE0NLU4_9PEZI</name>
<dbReference type="Proteomes" id="UP001287356">
    <property type="component" value="Unassembled WGS sequence"/>
</dbReference>
<sequence length="153" mass="17311">MWLAHDLRRGPHVSILERPGHFLSLGSCLFIRGKSRRRERPIVIAGTSFPDKTLTEEYQTFLAEAAKRNPGKTFTRTATLKEVTFWSCVILLTSMIDMFTFEAEKEQSGLKRVHFPGHCRIEPTRMYHATISHGEWPSLALPIAMSPLALSSG</sequence>
<evidence type="ECO:0000313" key="1">
    <source>
        <dbReference type="EMBL" id="KAK3383869.1"/>
    </source>
</evidence>
<proteinExistence type="predicted"/>
<accession>A0AAE0NLU4</accession>
<keyword evidence="2" id="KW-1185">Reference proteome</keyword>
<reference evidence="1" key="1">
    <citation type="journal article" date="2023" name="Mol. Phylogenet. Evol.">
        <title>Genome-scale phylogeny and comparative genomics of the fungal order Sordariales.</title>
        <authorList>
            <person name="Hensen N."/>
            <person name="Bonometti L."/>
            <person name="Westerberg I."/>
            <person name="Brannstrom I.O."/>
            <person name="Guillou S."/>
            <person name="Cros-Aarteil S."/>
            <person name="Calhoun S."/>
            <person name="Haridas S."/>
            <person name="Kuo A."/>
            <person name="Mondo S."/>
            <person name="Pangilinan J."/>
            <person name="Riley R."/>
            <person name="LaButti K."/>
            <person name="Andreopoulos B."/>
            <person name="Lipzen A."/>
            <person name="Chen C."/>
            <person name="Yan M."/>
            <person name="Daum C."/>
            <person name="Ng V."/>
            <person name="Clum A."/>
            <person name="Steindorff A."/>
            <person name="Ohm R.A."/>
            <person name="Martin F."/>
            <person name="Silar P."/>
            <person name="Natvig D.O."/>
            <person name="Lalanne C."/>
            <person name="Gautier V."/>
            <person name="Ament-Velasquez S.L."/>
            <person name="Kruys A."/>
            <person name="Hutchinson M.I."/>
            <person name="Powell A.J."/>
            <person name="Barry K."/>
            <person name="Miller A.N."/>
            <person name="Grigoriev I.V."/>
            <person name="Debuchy R."/>
            <person name="Gladieux P."/>
            <person name="Hiltunen Thoren M."/>
            <person name="Johannesson H."/>
        </authorList>
    </citation>
    <scope>NUCLEOTIDE SEQUENCE</scope>
    <source>
        <strain evidence="1">CBS 958.72</strain>
    </source>
</reference>
<organism evidence="1 2">
    <name type="scientific">Lasiosphaeria ovina</name>
    <dbReference type="NCBI Taxonomy" id="92902"/>
    <lineage>
        <taxon>Eukaryota</taxon>
        <taxon>Fungi</taxon>
        <taxon>Dikarya</taxon>
        <taxon>Ascomycota</taxon>
        <taxon>Pezizomycotina</taxon>
        <taxon>Sordariomycetes</taxon>
        <taxon>Sordariomycetidae</taxon>
        <taxon>Sordariales</taxon>
        <taxon>Lasiosphaeriaceae</taxon>
        <taxon>Lasiosphaeria</taxon>
    </lineage>
</organism>
<gene>
    <name evidence="1" type="ORF">B0T24DRAFT_66125</name>
</gene>